<feature type="region of interest" description="Disordered" evidence="1">
    <location>
        <begin position="1"/>
        <end position="22"/>
    </location>
</feature>
<proteinExistence type="predicted"/>
<keyword evidence="3" id="KW-1185">Reference proteome</keyword>
<reference evidence="2 3" key="1">
    <citation type="journal article" date="2022" name="Nat. Ecol. Evol.">
        <title>A masculinizing supergene underlies an exaggerated male reproductive morph in a spider.</title>
        <authorList>
            <person name="Hendrickx F."/>
            <person name="De Corte Z."/>
            <person name="Sonet G."/>
            <person name="Van Belleghem S.M."/>
            <person name="Kostlbacher S."/>
            <person name="Vangestel C."/>
        </authorList>
    </citation>
    <scope>NUCLEOTIDE SEQUENCE [LARGE SCALE GENOMIC DNA]</scope>
    <source>
        <strain evidence="2">W744_W776</strain>
    </source>
</reference>
<organism evidence="2 3">
    <name type="scientific">Oedothorax gibbosus</name>
    <dbReference type="NCBI Taxonomy" id="931172"/>
    <lineage>
        <taxon>Eukaryota</taxon>
        <taxon>Metazoa</taxon>
        <taxon>Ecdysozoa</taxon>
        <taxon>Arthropoda</taxon>
        <taxon>Chelicerata</taxon>
        <taxon>Arachnida</taxon>
        <taxon>Araneae</taxon>
        <taxon>Araneomorphae</taxon>
        <taxon>Entelegynae</taxon>
        <taxon>Araneoidea</taxon>
        <taxon>Linyphiidae</taxon>
        <taxon>Erigoninae</taxon>
        <taxon>Oedothorax</taxon>
    </lineage>
</organism>
<dbReference type="EMBL" id="JAFNEN010000102">
    <property type="protein sequence ID" value="KAG8194540.1"/>
    <property type="molecule type" value="Genomic_DNA"/>
</dbReference>
<feature type="region of interest" description="Disordered" evidence="1">
    <location>
        <begin position="34"/>
        <end position="72"/>
    </location>
</feature>
<evidence type="ECO:0000256" key="1">
    <source>
        <dbReference type="SAM" id="MobiDB-lite"/>
    </source>
</evidence>
<dbReference type="AlphaFoldDB" id="A0AAV6VF44"/>
<evidence type="ECO:0000313" key="3">
    <source>
        <dbReference type="Proteomes" id="UP000827092"/>
    </source>
</evidence>
<evidence type="ECO:0000313" key="2">
    <source>
        <dbReference type="EMBL" id="KAG8194540.1"/>
    </source>
</evidence>
<accession>A0AAV6VF44</accession>
<name>A0AAV6VF44_9ARAC</name>
<gene>
    <name evidence="2" type="ORF">JTE90_013288</name>
</gene>
<protein>
    <submittedName>
        <fullName evidence="2">Uncharacterized protein</fullName>
    </submittedName>
</protein>
<dbReference type="Proteomes" id="UP000827092">
    <property type="component" value="Unassembled WGS sequence"/>
</dbReference>
<feature type="compositionally biased region" description="Gly residues" evidence="1">
    <location>
        <begin position="60"/>
        <end position="72"/>
    </location>
</feature>
<comment type="caution">
    <text evidence="2">The sequence shown here is derived from an EMBL/GenBank/DDBJ whole genome shotgun (WGS) entry which is preliminary data.</text>
</comment>
<sequence>MSWHRGQGLSWSPIRQGKLSKRARVSQTEILLRNSPQPLPSSRKLFLTRPNPKKSSPHIVGGGGPIGTVGGRGQSLFSSRASLLIHGMESRAERDRERVIGREDGMRWLVRRV</sequence>